<keyword evidence="4 9" id="KW-0812">Transmembrane</keyword>
<evidence type="ECO:0000256" key="3">
    <source>
        <dbReference type="ARBA" id="ARBA00022475"/>
    </source>
</evidence>
<evidence type="ECO:0000259" key="11">
    <source>
        <dbReference type="Pfam" id="PF21088"/>
    </source>
</evidence>
<dbReference type="SUPFAM" id="SSF82689">
    <property type="entry name" value="Mechanosensitive channel protein MscS (YggB), C-terminal domain"/>
    <property type="match status" value="1"/>
</dbReference>
<gene>
    <name evidence="12" type="ORF">LCY76_09580</name>
</gene>
<reference evidence="12" key="1">
    <citation type="submission" date="2021-09" db="EMBL/GenBank/DDBJ databases">
        <title>Genome analysis of Fictibacillus sp. KIGAM418 isolated from marine sediment.</title>
        <authorList>
            <person name="Seo M.-J."/>
            <person name="Cho E.-S."/>
            <person name="Hwang C.Y."/>
        </authorList>
    </citation>
    <scope>NUCLEOTIDE SEQUENCE</scope>
    <source>
        <strain evidence="12">KIGAM418</strain>
    </source>
</reference>
<dbReference type="InterPro" id="IPR010920">
    <property type="entry name" value="LSM_dom_sf"/>
</dbReference>
<dbReference type="InterPro" id="IPR023408">
    <property type="entry name" value="MscS_beta-dom_sf"/>
</dbReference>
<dbReference type="Proteomes" id="UP001139011">
    <property type="component" value="Unassembled WGS sequence"/>
</dbReference>
<keyword evidence="5 9" id="KW-1133">Transmembrane helix</keyword>
<feature type="domain" description="Mechanosensitive ion channel MscS" evidence="10">
    <location>
        <begin position="114"/>
        <end position="178"/>
    </location>
</feature>
<feature type="transmembrane region" description="Helical" evidence="9">
    <location>
        <begin position="64"/>
        <end position="89"/>
    </location>
</feature>
<evidence type="ECO:0000256" key="2">
    <source>
        <dbReference type="ARBA" id="ARBA00008017"/>
    </source>
</evidence>
<comment type="function">
    <text evidence="7">May play a role in resistance to osmotic downshock.</text>
</comment>
<dbReference type="Pfam" id="PF00924">
    <property type="entry name" value="MS_channel_2nd"/>
    <property type="match status" value="1"/>
</dbReference>
<dbReference type="SUPFAM" id="SSF50182">
    <property type="entry name" value="Sm-like ribonucleoproteins"/>
    <property type="match status" value="1"/>
</dbReference>
<dbReference type="InterPro" id="IPR011066">
    <property type="entry name" value="MscS_channel_C_sf"/>
</dbReference>
<evidence type="ECO:0000256" key="1">
    <source>
        <dbReference type="ARBA" id="ARBA00004651"/>
    </source>
</evidence>
<dbReference type="Gene3D" id="1.10.287.1260">
    <property type="match status" value="1"/>
</dbReference>
<dbReference type="EMBL" id="JAIWJX010000002">
    <property type="protein sequence ID" value="MCK6256844.1"/>
    <property type="molecule type" value="Genomic_DNA"/>
</dbReference>
<dbReference type="GO" id="GO:0005886">
    <property type="term" value="C:plasma membrane"/>
    <property type="evidence" value="ECO:0007669"/>
    <property type="project" value="UniProtKB-SubCell"/>
</dbReference>
<protein>
    <submittedName>
        <fullName evidence="12">Mechanosensitive ion channel family protein</fullName>
    </submittedName>
</protein>
<proteinExistence type="inferred from homology"/>
<evidence type="ECO:0000256" key="9">
    <source>
        <dbReference type="SAM" id="Phobius"/>
    </source>
</evidence>
<dbReference type="SUPFAM" id="SSF82861">
    <property type="entry name" value="Mechanosensitive channel protein MscS (YggB), transmembrane region"/>
    <property type="match status" value="1"/>
</dbReference>
<dbReference type="Gene3D" id="2.30.30.60">
    <property type="match status" value="1"/>
</dbReference>
<comment type="subcellular location">
    <subcellularLocation>
        <location evidence="1">Cell membrane</location>
        <topology evidence="1">Multi-pass membrane protein</topology>
    </subcellularLocation>
</comment>
<evidence type="ECO:0000256" key="8">
    <source>
        <dbReference type="SAM" id="MobiDB-lite"/>
    </source>
</evidence>
<dbReference type="InterPro" id="IPR011014">
    <property type="entry name" value="MscS_channel_TM-2"/>
</dbReference>
<dbReference type="PANTHER" id="PTHR30460:SF0">
    <property type="entry name" value="MODERATE CONDUCTANCE MECHANOSENSITIVE CHANNEL YBIO"/>
    <property type="match status" value="1"/>
</dbReference>
<evidence type="ECO:0000313" key="12">
    <source>
        <dbReference type="EMBL" id="MCK6256844.1"/>
    </source>
</evidence>
<dbReference type="Pfam" id="PF21088">
    <property type="entry name" value="MS_channel_1st"/>
    <property type="match status" value="1"/>
</dbReference>
<evidence type="ECO:0000256" key="5">
    <source>
        <dbReference type="ARBA" id="ARBA00022989"/>
    </source>
</evidence>
<comment type="similarity">
    <text evidence="2">Belongs to the MscS (TC 1.A.23) family.</text>
</comment>
<dbReference type="Gene3D" id="3.30.70.100">
    <property type="match status" value="1"/>
</dbReference>
<evidence type="ECO:0000256" key="6">
    <source>
        <dbReference type="ARBA" id="ARBA00023136"/>
    </source>
</evidence>
<dbReference type="GO" id="GO:0008381">
    <property type="term" value="F:mechanosensitive monoatomic ion channel activity"/>
    <property type="evidence" value="ECO:0007669"/>
    <property type="project" value="InterPro"/>
</dbReference>
<sequence>MPDYKKFTEIDLGALALSTGILVLKLLAILIVYIVVRNIGRKIISTTFGRMSNRKGMSNFRAKTLATLVISVYTYALIFMAFVAVFGLFSIDIRGLLAGAGIVGLAIGFGAQGLVNDVVTGFFILLEKQIDVGDYITTGTFNGIVEDVELRTTKVRGFDGTLHYIPNRLITSVSNHSRGNMRALVDFKIPSTPQVEEALQIVKEESRLLQQEEPAILEGPNVLPVVEADTGLTVLRILARTENLKQWSMEQKIKDRLQQRFRQAGISLPSAEEDSNEGSSEPGV</sequence>
<dbReference type="InterPro" id="IPR006685">
    <property type="entry name" value="MscS_channel_2nd"/>
</dbReference>
<dbReference type="RefSeq" id="WP_248252455.1">
    <property type="nucleotide sequence ID" value="NZ_JAIWJX010000002.1"/>
</dbReference>
<dbReference type="PANTHER" id="PTHR30460">
    <property type="entry name" value="MODERATE CONDUCTANCE MECHANOSENSITIVE CHANNEL YBIO"/>
    <property type="match status" value="1"/>
</dbReference>
<feature type="transmembrane region" description="Helical" evidence="9">
    <location>
        <begin position="95"/>
        <end position="115"/>
    </location>
</feature>
<dbReference type="FunFam" id="2.30.30.60:FF:000001">
    <property type="entry name" value="MscS Mechanosensitive ion channel"/>
    <property type="match status" value="1"/>
</dbReference>
<evidence type="ECO:0000256" key="4">
    <source>
        <dbReference type="ARBA" id="ARBA00022692"/>
    </source>
</evidence>
<feature type="transmembrane region" description="Helical" evidence="9">
    <location>
        <begin position="12"/>
        <end position="36"/>
    </location>
</feature>
<dbReference type="AlphaFoldDB" id="A0A9X1XFZ0"/>
<evidence type="ECO:0000313" key="13">
    <source>
        <dbReference type="Proteomes" id="UP001139011"/>
    </source>
</evidence>
<keyword evidence="13" id="KW-1185">Reference proteome</keyword>
<dbReference type="InterPro" id="IPR049142">
    <property type="entry name" value="MS_channel_1st"/>
</dbReference>
<accession>A0A9X1XFZ0</accession>
<feature type="domain" description="Mechanosensitive ion channel transmembrane helices 2/3" evidence="11">
    <location>
        <begin position="74"/>
        <end position="112"/>
    </location>
</feature>
<keyword evidence="6 9" id="KW-0472">Membrane</keyword>
<comment type="caution">
    <text evidence="12">The sequence shown here is derived from an EMBL/GenBank/DDBJ whole genome shotgun (WGS) entry which is preliminary data.</text>
</comment>
<organism evidence="12 13">
    <name type="scientific">Fictibacillus marinisediminis</name>
    <dbReference type="NCBI Taxonomy" id="2878389"/>
    <lineage>
        <taxon>Bacteria</taxon>
        <taxon>Bacillati</taxon>
        <taxon>Bacillota</taxon>
        <taxon>Bacilli</taxon>
        <taxon>Bacillales</taxon>
        <taxon>Fictibacillaceae</taxon>
        <taxon>Fictibacillus</taxon>
    </lineage>
</organism>
<feature type="region of interest" description="Disordered" evidence="8">
    <location>
        <begin position="264"/>
        <end position="284"/>
    </location>
</feature>
<dbReference type="InterPro" id="IPR045276">
    <property type="entry name" value="YbiO_bact"/>
</dbReference>
<evidence type="ECO:0000259" key="10">
    <source>
        <dbReference type="Pfam" id="PF00924"/>
    </source>
</evidence>
<evidence type="ECO:0000256" key="7">
    <source>
        <dbReference type="ARBA" id="ARBA00059688"/>
    </source>
</evidence>
<keyword evidence="3" id="KW-1003">Cell membrane</keyword>
<name>A0A9X1XFZ0_9BACL</name>